<accession>A0A8H6CU23</accession>
<dbReference type="Proteomes" id="UP000562682">
    <property type="component" value="Unassembled WGS sequence"/>
</dbReference>
<feature type="region of interest" description="Disordered" evidence="1">
    <location>
        <begin position="461"/>
        <end position="527"/>
    </location>
</feature>
<feature type="region of interest" description="Disordered" evidence="1">
    <location>
        <begin position="199"/>
        <end position="218"/>
    </location>
</feature>
<dbReference type="PANTHER" id="PTHR14187:SF79">
    <property type="entry name" value="HSP70 FAMILY PROTEIN (AFU_ORTHOLOGUE AFUA_1G15200)"/>
    <property type="match status" value="1"/>
</dbReference>
<feature type="compositionally biased region" description="Low complexity" evidence="1">
    <location>
        <begin position="201"/>
        <end position="210"/>
    </location>
</feature>
<feature type="compositionally biased region" description="Polar residues" evidence="1">
    <location>
        <begin position="472"/>
        <end position="495"/>
    </location>
</feature>
<evidence type="ECO:0000256" key="1">
    <source>
        <dbReference type="SAM" id="MobiDB-lite"/>
    </source>
</evidence>
<proteinExistence type="predicted"/>
<feature type="compositionally biased region" description="Polar residues" evidence="1">
    <location>
        <begin position="514"/>
        <end position="527"/>
    </location>
</feature>
<gene>
    <name evidence="2" type="ORF">FDENT_3019</name>
</gene>
<dbReference type="SUPFAM" id="SSF48452">
    <property type="entry name" value="TPR-like"/>
    <property type="match status" value="1"/>
</dbReference>
<evidence type="ECO:0000313" key="2">
    <source>
        <dbReference type="EMBL" id="KAF5692247.1"/>
    </source>
</evidence>
<comment type="caution">
    <text evidence="2">The sequence shown here is derived from an EMBL/GenBank/DDBJ whole genome shotgun (WGS) entry which is preliminary data.</text>
</comment>
<evidence type="ECO:0000313" key="3">
    <source>
        <dbReference type="Proteomes" id="UP000562682"/>
    </source>
</evidence>
<evidence type="ECO:0008006" key="4">
    <source>
        <dbReference type="Google" id="ProtNLM"/>
    </source>
</evidence>
<reference evidence="2 3" key="1">
    <citation type="submission" date="2020-05" db="EMBL/GenBank/DDBJ databases">
        <title>Identification and distribution of gene clusters putatively required for synthesis of sphingolipid metabolism inhibitors in phylogenetically diverse species of the filamentous fungus Fusarium.</title>
        <authorList>
            <person name="Kim H.-S."/>
            <person name="Busman M."/>
            <person name="Brown D.W."/>
            <person name="Divon H."/>
            <person name="Uhlig S."/>
            <person name="Proctor R.H."/>
        </authorList>
    </citation>
    <scope>NUCLEOTIDE SEQUENCE [LARGE SCALE GENOMIC DNA]</scope>
    <source>
        <strain evidence="2 3">NRRL 25311</strain>
    </source>
</reference>
<keyword evidence="3" id="KW-1185">Reference proteome</keyword>
<dbReference type="InterPro" id="IPR011990">
    <property type="entry name" value="TPR-like_helical_dom_sf"/>
</dbReference>
<dbReference type="PANTHER" id="PTHR14187">
    <property type="entry name" value="ALPHA KINASE/ELONGATION FACTOR 2 KINASE"/>
    <property type="match status" value="1"/>
</dbReference>
<dbReference type="Gene3D" id="1.25.40.10">
    <property type="entry name" value="Tetratricopeptide repeat domain"/>
    <property type="match status" value="1"/>
</dbReference>
<dbReference type="EMBL" id="JAAOAK010000068">
    <property type="protein sequence ID" value="KAF5692247.1"/>
    <property type="molecule type" value="Genomic_DNA"/>
</dbReference>
<dbReference type="AlphaFoldDB" id="A0A8H6CU23"/>
<organism evidence="2 3">
    <name type="scientific">Fusarium denticulatum</name>
    <dbReference type="NCBI Taxonomy" id="48507"/>
    <lineage>
        <taxon>Eukaryota</taxon>
        <taxon>Fungi</taxon>
        <taxon>Dikarya</taxon>
        <taxon>Ascomycota</taxon>
        <taxon>Pezizomycotina</taxon>
        <taxon>Sordariomycetes</taxon>
        <taxon>Hypocreomycetidae</taxon>
        <taxon>Hypocreales</taxon>
        <taxon>Nectriaceae</taxon>
        <taxon>Fusarium</taxon>
        <taxon>Fusarium fujikuroi species complex</taxon>
    </lineage>
</organism>
<dbReference type="CDD" id="cd10170">
    <property type="entry name" value="ASKHA_NBD_HSP70"/>
    <property type="match status" value="1"/>
</dbReference>
<protein>
    <recommendedName>
        <fullName evidence="4">Fungal N-terminal domain-containing protein</fullName>
    </recommendedName>
</protein>
<name>A0A8H6CU23_9HYPO</name>
<sequence>MSPRTKRAVTRSIFNLDDRSSPMDPLSIASGTAGLAISCATIVKTLNTWIEDTVEVDENVSNLFEEVSILSRVLDSVSNASGRVPQSVVAEIDPGNALWGSISATLDDIKNTFTKLNQLMAELEKTNLFSRGFLRKSTKQIKFSLRSKDITIYKDRIKSYNTAMTSAFQMINVNSSQDSVFKALSGIKSQLRYVEVALHTSSSAGPGPSSGREEDDRATQNLRQFVQVAENFHSSASTILKEGPRSTVWGGSIMGDPLTEVQASMIERWIPPPVNEEPRSAVDADSDSETEFARRIEELAIKNEAGGDHAKAEQFYRGAIEHGESSSRPVSDITAMRVRLAYACMRQEKWTEADEIISPIAFERKTNDILVYHEIHALALAYLDDSMLEEAEKCCKRALWGKRKVLGKDHRKCWETLSLLVRICLARNKTMEAEVHQSFIPNHATIETDQGALAYLDRSVGSVNKPSKDSDMASQTKQPLDSQQEYPQSQPSTAAASGPVPSAGRFQYPKAFGSQYTSPQTPNSYQGMVQYPTQHRQTRPNGESSSNPIISRKAIGQLDPILSTMHRPQSMGPYPQQQAEQPRTNTNLSYIHSNNLAGFGLLGAFDPHWRNYIGAGLRIRGWNDDLIKENQQIIIDYFKSRPPSARTVPVAYWLPLPSYSTTKHRQPTQGANNYEPHGYQSPLPPSPYSIATITTPEPRYQIFVSIDFMNIDGASTSVAYVVNDLKNPISELLREWPVGWGYDVANALGPDGHPKPGVQKVEGLPLLLALEIEESIPWPGVTPGLNAVDVSADFLYEVRRAIGTQLEQLLGSKFLENEQRIHWILTWPDIWANKDKSIWKRVLQRAGYLRDESDARLSFVSEAEASLHDAIARYSLSKETQNPFIFAHFGKKIVHMSSCVLLQEPPFFASWVMLSKKLGPDLIAKTFAEIAKTRVRRMRLPDGSRIANKVYTKCVSDFEGRIMSEFRNNGQEWDIDVAIETEFLEAGIKGGFMTYTNGEILSCFQPVMDDMTAMMTHVIGDVLKSSSAIEGIILGGEFCAAEYLLREIKLKLPENLRNKVYPPMEPATQSVTGAAHLELSRYLTRGHQYVQS</sequence>